<sequence>MIKYFKIFALTALVGLSSCGEDFLTAYPTASQEAGGDATLGAIEANVASAYQILLFDSYADYQYNSIVLMSDLRSDDIFKGGGDAGDQAQLYRLSQLDATPLELPEGLWNIYYSGLSRANNAIIACLNAVDVSQDDLNRLSAEAHFLRAYYVHWLWKFWGNIPYFEEDLDAPFMAPQYTADQIYEELIEDLDYAIEGDKLPMSVDDADDGRVTKAAAMMLKARVVMYQQDESRYGEVLADMVEIINSGAYKLVDNYASIWVREGEFCDESIFEVNHLPEGKDWGAAWQGYGTNLPAFISPNELNGVDLLSGESDFVGGWGFGPVRPEIPSIFEDGDERLAASVNQFEDGTYTERFQNTGLFLAKYAAREGYNDAPYTVDLNYENNLRIFRYAETLLNAAELIAMHGVAPVGGITAQWCLDEVRKRALNNNFVSIPATEENIKLERRREFLGEGMRFWDLVRWGDTDVLTENIPEYSSVRTWEPYKKYLPIPQSEIDRTEGEFKLNQNPGY</sequence>
<dbReference type="PROSITE" id="PS51257">
    <property type="entry name" value="PROKAR_LIPOPROTEIN"/>
    <property type="match status" value="1"/>
</dbReference>
<feature type="domain" description="RagB/SusD" evidence="6">
    <location>
        <begin position="345"/>
        <end position="510"/>
    </location>
</feature>
<dbReference type="RefSeq" id="WP_029626620.1">
    <property type="nucleotide sequence ID" value="NZ_AFSL01000063.1"/>
</dbReference>
<dbReference type="OrthoDB" id="617686at2"/>
<evidence type="ECO:0000256" key="4">
    <source>
        <dbReference type="ARBA" id="ARBA00023136"/>
    </source>
</evidence>
<feature type="domain" description="SusD-like N-terminal" evidence="7">
    <location>
        <begin position="105"/>
        <end position="224"/>
    </location>
</feature>
<comment type="similarity">
    <text evidence="2">Belongs to the SusD family.</text>
</comment>
<evidence type="ECO:0000256" key="3">
    <source>
        <dbReference type="ARBA" id="ARBA00022729"/>
    </source>
</evidence>
<proteinExistence type="inferred from homology"/>
<comment type="subcellular location">
    <subcellularLocation>
        <location evidence="1">Cell outer membrane</location>
    </subcellularLocation>
</comment>
<dbReference type="eggNOG" id="COG0446">
    <property type="taxonomic scope" value="Bacteria"/>
</dbReference>
<name>A0A1I2BW80_9BACT</name>
<organism evidence="8 9">
    <name type="scientific">Thermophagus xiamenensis</name>
    <dbReference type="NCBI Taxonomy" id="385682"/>
    <lineage>
        <taxon>Bacteria</taxon>
        <taxon>Pseudomonadati</taxon>
        <taxon>Bacteroidota</taxon>
        <taxon>Bacteroidia</taxon>
        <taxon>Marinilabiliales</taxon>
        <taxon>Marinilabiliaceae</taxon>
        <taxon>Thermophagus</taxon>
    </lineage>
</organism>
<keyword evidence="5" id="KW-0998">Cell outer membrane</keyword>
<dbReference type="Pfam" id="PF07980">
    <property type="entry name" value="SusD_RagB"/>
    <property type="match status" value="1"/>
</dbReference>
<accession>A0A1I2BW80</accession>
<evidence type="ECO:0000256" key="1">
    <source>
        <dbReference type="ARBA" id="ARBA00004442"/>
    </source>
</evidence>
<evidence type="ECO:0000313" key="8">
    <source>
        <dbReference type="EMBL" id="SFE60264.1"/>
    </source>
</evidence>
<dbReference type="SUPFAM" id="SSF48452">
    <property type="entry name" value="TPR-like"/>
    <property type="match status" value="1"/>
</dbReference>
<evidence type="ECO:0000256" key="2">
    <source>
        <dbReference type="ARBA" id="ARBA00006275"/>
    </source>
</evidence>
<keyword evidence="9" id="KW-1185">Reference proteome</keyword>
<dbReference type="InterPro" id="IPR011990">
    <property type="entry name" value="TPR-like_helical_dom_sf"/>
</dbReference>
<dbReference type="Gene3D" id="1.25.40.390">
    <property type="match status" value="1"/>
</dbReference>
<dbReference type="InterPro" id="IPR033985">
    <property type="entry name" value="SusD-like_N"/>
</dbReference>
<reference evidence="8 9" key="1">
    <citation type="submission" date="2016-10" db="EMBL/GenBank/DDBJ databases">
        <authorList>
            <person name="de Groot N.N."/>
        </authorList>
    </citation>
    <scope>NUCLEOTIDE SEQUENCE [LARGE SCALE GENOMIC DNA]</scope>
    <source>
        <strain evidence="8 9">DSM 19012</strain>
    </source>
</reference>
<keyword evidence="3" id="KW-0732">Signal</keyword>
<evidence type="ECO:0000256" key="5">
    <source>
        <dbReference type="ARBA" id="ARBA00023237"/>
    </source>
</evidence>
<protein>
    <submittedName>
        <fullName evidence="8">Starch-binding associating with outer membrane</fullName>
    </submittedName>
</protein>
<dbReference type="STRING" id="385682.SAMN05444380_11454"/>
<dbReference type="Proteomes" id="UP000181976">
    <property type="component" value="Unassembled WGS sequence"/>
</dbReference>
<dbReference type="InterPro" id="IPR012944">
    <property type="entry name" value="SusD_RagB_dom"/>
</dbReference>
<gene>
    <name evidence="8" type="ORF">SAMN05444380_11454</name>
</gene>
<evidence type="ECO:0000259" key="7">
    <source>
        <dbReference type="Pfam" id="PF14322"/>
    </source>
</evidence>
<evidence type="ECO:0000259" key="6">
    <source>
        <dbReference type="Pfam" id="PF07980"/>
    </source>
</evidence>
<keyword evidence="4" id="KW-0472">Membrane</keyword>
<dbReference type="AlphaFoldDB" id="A0A1I2BW80"/>
<evidence type="ECO:0000313" key="9">
    <source>
        <dbReference type="Proteomes" id="UP000181976"/>
    </source>
</evidence>
<dbReference type="GO" id="GO:0009279">
    <property type="term" value="C:cell outer membrane"/>
    <property type="evidence" value="ECO:0007669"/>
    <property type="project" value="UniProtKB-SubCell"/>
</dbReference>
<dbReference type="Pfam" id="PF14322">
    <property type="entry name" value="SusD-like_3"/>
    <property type="match status" value="1"/>
</dbReference>
<dbReference type="EMBL" id="FONA01000014">
    <property type="protein sequence ID" value="SFE60264.1"/>
    <property type="molecule type" value="Genomic_DNA"/>
</dbReference>
<dbReference type="InParanoid" id="A0A1I2BW80"/>